<accession>A0A7M2GMY7</accession>
<dbReference type="AlphaFoldDB" id="A0A7M2GMY7"/>
<keyword evidence="1" id="KW-1133">Transmembrane helix</keyword>
<name>A0A7M2GMY7_SPHSA</name>
<reference evidence="3" key="1">
    <citation type="submission" date="2020-08" db="EMBL/GenBank/DDBJ databases">
        <title>Complete genome sequence of Sphingobium barthaii strain KK22, a high-molecular-weight polycyclic aromatic hydrocarbon-degrading soil bacterium.</title>
        <authorList>
            <person name="Mori J.F."/>
            <person name="Kanaly R.A."/>
        </authorList>
    </citation>
    <scope>NUCLEOTIDE SEQUENCE [LARGE SCALE GENOMIC DNA]</scope>
    <source>
        <strain evidence="3">KK22</strain>
    </source>
</reference>
<dbReference type="KEGG" id="sbar:H5V43_18585"/>
<sequence length="55" mass="6179">MKLRIPLFILGLFNLGAALMLYMGWLGSAEIAHRQFDLSGFLIAGNAHRHGARRR</sequence>
<dbReference type="EMBL" id="CP060036">
    <property type="protein sequence ID" value="QOT74134.1"/>
    <property type="molecule type" value="Genomic_DNA"/>
</dbReference>
<evidence type="ECO:0000256" key="1">
    <source>
        <dbReference type="SAM" id="Phobius"/>
    </source>
</evidence>
<evidence type="ECO:0000313" key="3">
    <source>
        <dbReference type="Proteomes" id="UP000593663"/>
    </source>
</evidence>
<keyword evidence="1" id="KW-0472">Membrane</keyword>
<protein>
    <submittedName>
        <fullName evidence="2">Uncharacterized protein</fullName>
    </submittedName>
</protein>
<proteinExistence type="predicted"/>
<organism evidence="2 3">
    <name type="scientific">Sphingobium fuliginis (strain ATCC 27551)</name>
    <dbReference type="NCBI Taxonomy" id="336203"/>
    <lineage>
        <taxon>Bacteria</taxon>
        <taxon>Pseudomonadati</taxon>
        <taxon>Pseudomonadota</taxon>
        <taxon>Alphaproteobacteria</taxon>
        <taxon>Sphingomonadales</taxon>
        <taxon>Sphingomonadaceae</taxon>
        <taxon>Sphingobium</taxon>
    </lineage>
</organism>
<keyword evidence="1" id="KW-0812">Transmembrane</keyword>
<evidence type="ECO:0000313" key="2">
    <source>
        <dbReference type="EMBL" id="QOT74134.1"/>
    </source>
</evidence>
<feature type="transmembrane region" description="Helical" evidence="1">
    <location>
        <begin position="7"/>
        <end position="25"/>
    </location>
</feature>
<dbReference type="RefSeq" id="WP_157009781.1">
    <property type="nucleotide sequence ID" value="NZ_BATN01000022.1"/>
</dbReference>
<gene>
    <name evidence="2" type="ORF">H5V43_18585</name>
</gene>
<dbReference type="Proteomes" id="UP000593663">
    <property type="component" value="Chromosome 2"/>
</dbReference>